<proteinExistence type="predicted"/>
<dbReference type="Proteomes" id="UP000031668">
    <property type="component" value="Unassembled WGS sequence"/>
</dbReference>
<sequence>MSLKLNKYFSLKRIFSKINHVKSIAGLNHEFTESHVASTWIQVVTPSDPYLTNFEFLGTIIPRLMTQNSETHENTSRQTHHHDSSVLYPPMSGVRFKPFHKFDLKPSFSHQIDRICMITAEAPLLFVK</sequence>
<protein>
    <submittedName>
        <fullName evidence="1">Uncharacterized protein</fullName>
    </submittedName>
</protein>
<name>A0A0C2N918_THEKT</name>
<dbReference type="AlphaFoldDB" id="A0A0C2N918"/>
<organism evidence="1 2">
    <name type="scientific">Thelohanellus kitauei</name>
    <name type="common">Myxosporean</name>
    <dbReference type="NCBI Taxonomy" id="669202"/>
    <lineage>
        <taxon>Eukaryota</taxon>
        <taxon>Metazoa</taxon>
        <taxon>Cnidaria</taxon>
        <taxon>Myxozoa</taxon>
        <taxon>Myxosporea</taxon>
        <taxon>Bivalvulida</taxon>
        <taxon>Platysporina</taxon>
        <taxon>Myxobolidae</taxon>
        <taxon>Thelohanellus</taxon>
    </lineage>
</organism>
<reference evidence="1 2" key="1">
    <citation type="journal article" date="2014" name="Genome Biol. Evol.">
        <title>The genome of the myxosporean Thelohanellus kitauei shows adaptations to nutrient acquisition within its fish host.</title>
        <authorList>
            <person name="Yang Y."/>
            <person name="Xiong J."/>
            <person name="Zhou Z."/>
            <person name="Huo F."/>
            <person name="Miao W."/>
            <person name="Ran C."/>
            <person name="Liu Y."/>
            <person name="Zhang J."/>
            <person name="Feng J."/>
            <person name="Wang M."/>
            <person name="Wang M."/>
            <person name="Wang L."/>
            <person name="Yao B."/>
        </authorList>
    </citation>
    <scope>NUCLEOTIDE SEQUENCE [LARGE SCALE GENOMIC DNA]</scope>
    <source>
        <strain evidence="1">Wuqing</strain>
    </source>
</reference>
<dbReference type="EMBL" id="JWZT01002080">
    <property type="protein sequence ID" value="KII70427.1"/>
    <property type="molecule type" value="Genomic_DNA"/>
</dbReference>
<comment type="caution">
    <text evidence="1">The sequence shown here is derived from an EMBL/GenBank/DDBJ whole genome shotgun (WGS) entry which is preliminary data.</text>
</comment>
<keyword evidence="2" id="KW-1185">Reference proteome</keyword>
<gene>
    <name evidence="1" type="ORF">RF11_09690</name>
</gene>
<accession>A0A0C2N918</accession>
<evidence type="ECO:0000313" key="1">
    <source>
        <dbReference type="EMBL" id="KII70427.1"/>
    </source>
</evidence>
<evidence type="ECO:0000313" key="2">
    <source>
        <dbReference type="Proteomes" id="UP000031668"/>
    </source>
</evidence>